<dbReference type="OrthoDB" id="3014132at2759"/>
<name>A0A8S0WXT0_CYCAE</name>
<accession>A0A8S0WXT0</accession>
<dbReference type="Proteomes" id="UP000467700">
    <property type="component" value="Unassembled WGS sequence"/>
</dbReference>
<feature type="compositionally biased region" description="Acidic residues" evidence="1">
    <location>
        <begin position="228"/>
        <end position="240"/>
    </location>
</feature>
<evidence type="ECO:0000313" key="3">
    <source>
        <dbReference type="Proteomes" id="UP000467700"/>
    </source>
</evidence>
<comment type="caution">
    <text evidence="2">The sequence shown here is derived from an EMBL/GenBank/DDBJ whole genome shotgun (WGS) entry which is preliminary data.</text>
</comment>
<feature type="compositionally biased region" description="Acidic residues" evidence="1">
    <location>
        <begin position="189"/>
        <end position="199"/>
    </location>
</feature>
<sequence>MGTAQCLELRALLENPEEGAPSFPNLVLPHHTIHHKEDGGAGQMTALGCAGSETRRAGQGSRLQRQQSQPVARKLAFCVIPRYRTSPELSSNPTSSNTSSNPSSNFTPSNPSSSTSTQPDLELQPDPTLGTGYTPSCASAISPPRQTGVRFAEGVFGIPVGLESDSEGVEKGRKEVEGETEGKEQQKDGEEEEDKEEEGDWHPRARAPHVLVESVILRDRVRWVGEEHELDPDTEGDGGEAVERGEAETKDRPRVRVELVNPFDQATGSGRNVTMVVAGVARFFWDVGLRQKQDAPS</sequence>
<feature type="compositionally biased region" description="Basic and acidic residues" evidence="1">
    <location>
        <begin position="168"/>
        <end position="188"/>
    </location>
</feature>
<reference evidence="2 3" key="1">
    <citation type="submission" date="2020-01" db="EMBL/GenBank/DDBJ databases">
        <authorList>
            <person name="Gupta K D."/>
        </authorList>
    </citation>
    <scope>NUCLEOTIDE SEQUENCE [LARGE SCALE GENOMIC DNA]</scope>
</reference>
<dbReference type="EMBL" id="CACVBS010000033">
    <property type="protein sequence ID" value="CAA7261448.1"/>
    <property type="molecule type" value="Genomic_DNA"/>
</dbReference>
<dbReference type="AlphaFoldDB" id="A0A8S0WXT0"/>
<feature type="region of interest" description="Disordered" evidence="1">
    <location>
        <begin position="228"/>
        <end position="253"/>
    </location>
</feature>
<feature type="compositionally biased region" description="Basic and acidic residues" evidence="1">
    <location>
        <begin position="241"/>
        <end position="253"/>
    </location>
</feature>
<organism evidence="2 3">
    <name type="scientific">Cyclocybe aegerita</name>
    <name type="common">Black poplar mushroom</name>
    <name type="synonym">Agrocybe aegerita</name>
    <dbReference type="NCBI Taxonomy" id="1973307"/>
    <lineage>
        <taxon>Eukaryota</taxon>
        <taxon>Fungi</taxon>
        <taxon>Dikarya</taxon>
        <taxon>Basidiomycota</taxon>
        <taxon>Agaricomycotina</taxon>
        <taxon>Agaricomycetes</taxon>
        <taxon>Agaricomycetidae</taxon>
        <taxon>Agaricales</taxon>
        <taxon>Agaricineae</taxon>
        <taxon>Bolbitiaceae</taxon>
        <taxon>Cyclocybe</taxon>
    </lineage>
</organism>
<keyword evidence="3" id="KW-1185">Reference proteome</keyword>
<proteinExistence type="predicted"/>
<evidence type="ECO:0000313" key="2">
    <source>
        <dbReference type="EMBL" id="CAA7261448.1"/>
    </source>
</evidence>
<gene>
    <name evidence="2" type="ORF">AAE3_LOCUS3702</name>
</gene>
<protein>
    <submittedName>
        <fullName evidence="2">Uncharacterized protein</fullName>
    </submittedName>
</protein>
<feature type="region of interest" description="Disordered" evidence="1">
    <location>
        <begin position="86"/>
        <end position="144"/>
    </location>
</feature>
<evidence type="ECO:0000256" key="1">
    <source>
        <dbReference type="SAM" id="MobiDB-lite"/>
    </source>
</evidence>
<feature type="region of interest" description="Disordered" evidence="1">
    <location>
        <begin position="161"/>
        <end position="207"/>
    </location>
</feature>
<feature type="compositionally biased region" description="Low complexity" evidence="1">
    <location>
        <begin position="86"/>
        <end position="117"/>
    </location>
</feature>